<evidence type="ECO:0000313" key="3">
    <source>
        <dbReference type="Proteomes" id="UP000030140"/>
    </source>
</evidence>
<evidence type="ECO:0000313" key="2">
    <source>
        <dbReference type="EMBL" id="KGO06810.1"/>
    </source>
</evidence>
<accession>A0A0A2H2F5</accession>
<sequence length="82" mass="9373">MLQKLKIASFRNDRYTPQEIKTSITINWTALFFVLKNLMLLAIPMLAITLSIFSDYLFLTEILSASFLITLLVFINIASRAS</sequence>
<dbReference type="Proteomes" id="UP000030140">
    <property type="component" value="Unassembled WGS sequence"/>
</dbReference>
<organism evidence="2 3">
    <name type="scientific">Dokdonia donghaensis DSW-1</name>
    <dbReference type="NCBI Taxonomy" id="1300343"/>
    <lineage>
        <taxon>Bacteria</taxon>
        <taxon>Pseudomonadati</taxon>
        <taxon>Bacteroidota</taxon>
        <taxon>Flavobacteriia</taxon>
        <taxon>Flavobacteriales</taxon>
        <taxon>Flavobacteriaceae</taxon>
        <taxon>Dokdonia</taxon>
    </lineage>
</organism>
<feature type="transmembrane region" description="Helical" evidence="1">
    <location>
        <begin position="56"/>
        <end position="78"/>
    </location>
</feature>
<keyword evidence="1" id="KW-0812">Transmembrane</keyword>
<dbReference type="OrthoDB" id="1449226at2"/>
<dbReference type="PATRIC" id="fig|1300343.5.peg.495"/>
<dbReference type="KEGG" id="ddo:I597_0490"/>
<dbReference type="AlphaFoldDB" id="A0A0A2H2F5"/>
<gene>
    <name evidence="2" type="ORF">NV36_08095</name>
</gene>
<keyword evidence="1" id="KW-1133">Transmembrane helix</keyword>
<dbReference type="EMBL" id="JSAQ01000001">
    <property type="protein sequence ID" value="KGO06810.1"/>
    <property type="molecule type" value="Genomic_DNA"/>
</dbReference>
<dbReference type="RefSeq" id="WP_035326015.1">
    <property type="nucleotide sequence ID" value="NZ_CP015125.1"/>
</dbReference>
<name>A0A0A2H2F5_9FLAO</name>
<evidence type="ECO:0000256" key="1">
    <source>
        <dbReference type="SAM" id="Phobius"/>
    </source>
</evidence>
<keyword evidence="1" id="KW-0472">Membrane</keyword>
<protein>
    <submittedName>
        <fullName evidence="2">Uncharacterized protein</fullName>
    </submittedName>
</protein>
<feature type="transmembrane region" description="Helical" evidence="1">
    <location>
        <begin position="28"/>
        <end position="50"/>
    </location>
</feature>
<comment type="caution">
    <text evidence="2">The sequence shown here is derived from an EMBL/GenBank/DDBJ whole genome shotgun (WGS) entry which is preliminary data.</text>
</comment>
<proteinExistence type="predicted"/>
<reference evidence="2 3" key="1">
    <citation type="submission" date="2014-10" db="EMBL/GenBank/DDBJ databases">
        <title>Draft genome sequence of the proteorhodopsin-containing marine bacterium Dokdonia donghaensis.</title>
        <authorList>
            <person name="Gomez-Consarnau L."/>
            <person name="Gonzalez J.M."/>
            <person name="Riedel T."/>
            <person name="Jaenicke S."/>
            <person name="Wagner-Doebler I."/>
            <person name="Fuhrman J.A."/>
        </authorList>
    </citation>
    <scope>NUCLEOTIDE SEQUENCE [LARGE SCALE GENOMIC DNA]</scope>
    <source>
        <strain evidence="2 3">DSW-1</strain>
    </source>
</reference>
<keyword evidence="3" id="KW-1185">Reference proteome</keyword>